<keyword evidence="2" id="KW-1185">Reference proteome</keyword>
<name>A0A6G4A8S5_9ACTN</name>
<dbReference type="SMART" id="SM00028">
    <property type="entry name" value="TPR"/>
    <property type="match status" value="6"/>
</dbReference>
<dbReference type="RefSeq" id="WP_164423074.1">
    <property type="nucleotide sequence ID" value="NZ_JAAIKT010000001.1"/>
</dbReference>
<protein>
    <submittedName>
        <fullName evidence="1">Tetratricopeptide repeat protein</fullName>
    </submittedName>
</protein>
<dbReference type="PANTHER" id="PTHR10098">
    <property type="entry name" value="RAPSYN-RELATED"/>
    <property type="match status" value="1"/>
</dbReference>
<evidence type="ECO:0000313" key="1">
    <source>
        <dbReference type="EMBL" id="NEW69234.1"/>
    </source>
</evidence>
<gene>
    <name evidence="1" type="ORF">G4H13_02155</name>
</gene>
<evidence type="ECO:0000313" key="2">
    <source>
        <dbReference type="Proteomes" id="UP000476310"/>
    </source>
</evidence>
<dbReference type="SUPFAM" id="SSF48452">
    <property type="entry name" value="TPR-like"/>
    <property type="match status" value="2"/>
</dbReference>
<organism evidence="1 2">
    <name type="scientific">Streptomyces rhizosphaericus</name>
    <dbReference type="NCBI Taxonomy" id="114699"/>
    <lineage>
        <taxon>Bacteria</taxon>
        <taxon>Bacillati</taxon>
        <taxon>Actinomycetota</taxon>
        <taxon>Actinomycetes</taxon>
        <taxon>Kitasatosporales</taxon>
        <taxon>Streptomycetaceae</taxon>
        <taxon>Streptomyces</taxon>
        <taxon>Streptomyces violaceusniger group</taxon>
    </lineage>
</organism>
<dbReference type="InterPro" id="IPR011990">
    <property type="entry name" value="TPR-like_helical_dom_sf"/>
</dbReference>
<dbReference type="Gene3D" id="1.25.40.10">
    <property type="entry name" value="Tetratricopeptide repeat domain"/>
    <property type="match status" value="2"/>
</dbReference>
<sequence length="548" mass="59963">MRLCGHLPLSITLLAARLAHHPTRDISTFTDEFATAQDRLGELEAGNRAVAAAFDLSYRDLPPHLQHLFRHLSLHPGPDIDPYATAALAGIPLARARRHLETLYVDHLVEEPAPHRYRLHDLLREYAHTLTTHDPTETRSQATQRLLAYYTHTAQTADHHLNTTPRSHTHPTITPDAAPELTTRERALAWMRTEYPNLLACAHHTTGRAQPAHFLALAEAMAAFLRQQGPWDQAVTLHQTAAETAHQTNDLHGEAGALRNLGQVRRLTGDYAGATELTGQVLKLYRSLGNRHGEANALRNLGQVRQLTGDYAGATELTGQALHLFRSLGDRHGEANALRDLGAVRRLRGDYTGAGELTGLTLELYRTLGNRHGEAYALWDLGRVWWLTGDSAGAGELAGQALELYRTLGNRHGEAGALWDLGAVRTQAGDITAATELLARSRSLFKEVGDKQGETDALNSTANLLAVSGEPQQALTTYQQALLLARQIRSPLDEAHALEGMARCQARTSAQQAAIANLRKAMAIYQRIGAAETLAATEYLTRLEAGQA</sequence>
<reference evidence="1" key="1">
    <citation type="submission" date="2020-02" db="EMBL/GenBank/DDBJ databases">
        <title>A new Streptomyces sp. for controlling soil-borne diseases.</title>
        <authorList>
            <person name="Li X."/>
            <person name="Tian Y."/>
            <person name="Gao K."/>
        </authorList>
    </citation>
    <scope>NUCLEOTIDE SEQUENCE [LARGE SCALE GENOMIC DNA]</scope>
    <source>
        <strain evidence="1">0250</strain>
    </source>
</reference>
<dbReference type="AlphaFoldDB" id="A0A6G4A8S5"/>
<dbReference type="InterPro" id="IPR019734">
    <property type="entry name" value="TPR_rpt"/>
</dbReference>
<comment type="caution">
    <text evidence="1">The sequence shown here is derived from an EMBL/GenBank/DDBJ whole genome shotgun (WGS) entry which is preliminary data.</text>
</comment>
<accession>A0A6G4A8S5</accession>
<dbReference type="EMBL" id="JAAIKT010000001">
    <property type="protein sequence ID" value="NEW69234.1"/>
    <property type="molecule type" value="Genomic_DNA"/>
</dbReference>
<dbReference type="PANTHER" id="PTHR10098:SF108">
    <property type="entry name" value="TETRATRICOPEPTIDE REPEAT PROTEIN 28"/>
    <property type="match status" value="1"/>
</dbReference>
<proteinExistence type="predicted"/>
<dbReference type="Pfam" id="PF13424">
    <property type="entry name" value="TPR_12"/>
    <property type="match status" value="3"/>
</dbReference>
<dbReference type="Proteomes" id="UP000476310">
    <property type="component" value="Unassembled WGS sequence"/>
</dbReference>